<name>A0ABV4QBB0_9ACTN</name>
<gene>
    <name evidence="1" type="ORF">SM611_16140</name>
</gene>
<dbReference type="Proteomes" id="UP001569963">
    <property type="component" value="Unassembled WGS sequence"/>
</dbReference>
<dbReference type="EMBL" id="JAXCEI010000006">
    <property type="protein sequence ID" value="MFA1540457.1"/>
    <property type="molecule type" value="Genomic_DNA"/>
</dbReference>
<proteinExistence type="predicted"/>
<organism evidence="1 2">
    <name type="scientific">Actinomadura monticuli</name>
    <dbReference type="NCBI Taxonomy" id="3097367"/>
    <lineage>
        <taxon>Bacteria</taxon>
        <taxon>Bacillati</taxon>
        <taxon>Actinomycetota</taxon>
        <taxon>Actinomycetes</taxon>
        <taxon>Streptosporangiales</taxon>
        <taxon>Thermomonosporaceae</taxon>
        <taxon>Actinomadura</taxon>
    </lineage>
</organism>
<reference evidence="1 2" key="1">
    <citation type="submission" date="2023-11" db="EMBL/GenBank/DDBJ databases">
        <title>Actinomadura monticuli sp. nov., isolated from volcanic ash.</title>
        <authorList>
            <person name="Lee S.D."/>
            <person name="Yang H."/>
            <person name="Kim I.S."/>
        </authorList>
    </citation>
    <scope>NUCLEOTIDE SEQUENCE [LARGE SCALE GENOMIC DNA]</scope>
    <source>
        <strain evidence="1 2">DLS-62</strain>
    </source>
</reference>
<protein>
    <submittedName>
        <fullName evidence="1">Uncharacterized protein</fullName>
    </submittedName>
</protein>
<evidence type="ECO:0000313" key="2">
    <source>
        <dbReference type="Proteomes" id="UP001569963"/>
    </source>
</evidence>
<accession>A0ABV4QBB0</accession>
<evidence type="ECO:0000313" key="1">
    <source>
        <dbReference type="EMBL" id="MFA1540457.1"/>
    </source>
</evidence>
<sequence length="54" mass="5520">MDESPGWAAAGLGAELPAEQGRADPIASLPGLTVEIVPTAIRDRYGEKTGEVVG</sequence>
<dbReference type="RefSeq" id="WP_371950359.1">
    <property type="nucleotide sequence ID" value="NZ_JAXCEI010000006.1"/>
</dbReference>
<keyword evidence="2" id="KW-1185">Reference proteome</keyword>
<comment type="caution">
    <text evidence="1">The sequence shown here is derived from an EMBL/GenBank/DDBJ whole genome shotgun (WGS) entry which is preliminary data.</text>
</comment>